<dbReference type="EMBL" id="JAKKPZ010000002">
    <property type="protein sequence ID" value="KAI1725382.1"/>
    <property type="molecule type" value="Genomic_DNA"/>
</dbReference>
<dbReference type="Gene3D" id="3.10.120.10">
    <property type="entry name" value="Cytochrome b5-like heme/steroid binding domain"/>
    <property type="match status" value="1"/>
</dbReference>
<proteinExistence type="inferred from homology"/>
<name>A0AAD4NDL0_9BILA</name>
<dbReference type="SUPFAM" id="SSF55856">
    <property type="entry name" value="Cytochrome b5-like heme/steroid binding domain"/>
    <property type="match status" value="1"/>
</dbReference>
<reference evidence="3" key="1">
    <citation type="submission" date="2022-01" db="EMBL/GenBank/DDBJ databases">
        <title>Genome Sequence Resource for Two Populations of Ditylenchus destructor, the Migratory Endoparasitic Phytonematode.</title>
        <authorList>
            <person name="Zhang H."/>
            <person name="Lin R."/>
            <person name="Xie B."/>
        </authorList>
    </citation>
    <scope>NUCLEOTIDE SEQUENCE</scope>
    <source>
        <strain evidence="3">BazhouSP</strain>
    </source>
</reference>
<evidence type="ECO:0000259" key="2">
    <source>
        <dbReference type="SMART" id="SM01117"/>
    </source>
</evidence>
<comment type="caution">
    <text evidence="3">The sequence shown here is derived from an EMBL/GenBank/DDBJ whole genome shotgun (WGS) entry which is preliminary data.</text>
</comment>
<dbReference type="InterPro" id="IPR036400">
    <property type="entry name" value="Cyt_B5-like_heme/steroid_sf"/>
</dbReference>
<dbReference type="GO" id="GO:0016020">
    <property type="term" value="C:membrane"/>
    <property type="evidence" value="ECO:0007669"/>
    <property type="project" value="TreeGrafter"/>
</dbReference>
<evidence type="ECO:0000313" key="4">
    <source>
        <dbReference type="Proteomes" id="UP001201812"/>
    </source>
</evidence>
<feature type="domain" description="Cytochrome b5 heme-binding" evidence="2">
    <location>
        <begin position="93"/>
        <end position="189"/>
    </location>
</feature>
<dbReference type="InterPro" id="IPR001199">
    <property type="entry name" value="Cyt_B5-like_heme/steroid-bd"/>
</dbReference>
<accession>A0AAD4NDL0</accession>
<sequence>MSSSLPLYTKALVFLTLQTIFISFLCSKYDIDVPWRPTADVILRNLRKTTTYRWISRKVVDIFGIYGGSRMETDKKKVSDKAPLSSIEGLAVFTRDQLALFDGKRSSNPVYLALLGKVFNVEKGRKHYAANGGYSFFAGRDATRAFVTGDFSETGLIDDVSELSESDLLSIEEWIGFYDREYELIGVLEGTYYDSHGKPTRRLKEVQSLIEHARIWKEKQLKENEVFPPCNSEWQKETGGRVWCTNKSGGVKRDWVGVPRKLHIAKDKSYRCASASNRGDLDNPSLREYENCPSTANSCKIISQRSSVQPENFLLNLLAFNHNDSLIIDGSHIVEY</sequence>
<keyword evidence="4" id="KW-1185">Reference proteome</keyword>
<dbReference type="SMART" id="SM01117">
    <property type="entry name" value="Cyt-b5"/>
    <property type="match status" value="1"/>
</dbReference>
<evidence type="ECO:0000256" key="1">
    <source>
        <dbReference type="ARBA" id="ARBA00038357"/>
    </source>
</evidence>
<dbReference type="PANTHER" id="PTHR10281:SF4">
    <property type="entry name" value="NEUFERRICIN"/>
    <property type="match status" value="1"/>
</dbReference>
<protein>
    <submittedName>
        <fullName evidence="3">Cytochrome b5-like heme/Steroid binding domain-containing protein</fullName>
    </submittedName>
</protein>
<dbReference type="InterPro" id="IPR050577">
    <property type="entry name" value="MAPR/NEUFC/NENF-like"/>
</dbReference>
<comment type="similarity">
    <text evidence="1">Belongs to the cytochrome b5 family. MAPR subfamily.</text>
</comment>
<gene>
    <name evidence="3" type="ORF">DdX_02039</name>
</gene>
<dbReference type="Pfam" id="PF00173">
    <property type="entry name" value="Cyt-b5"/>
    <property type="match status" value="1"/>
</dbReference>
<dbReference type="AlphaFoldDB" id="A0AAD4NDL0"/>
<dbReference type="PANTHER" id="PTHR10281">
    <property type="entry name" value="MEMBRANE-ASSOCIATED PROGESTERONE RECEPTOR COMPONENT-RELATED"/>
    <property type="match status" value="1"/>
</dbReference>
<dbReference type="Proteomes" id="UP001201812">
    <property type="component" value="Unassembled WGS sequence"/>
</dbReference>
<organism evidence="3 4">
    <name type="scientific">Ditylenchus destructor</name>
    <dbReference type="NCBI Taxonomy" id="166010"/>
    <lineage>
        <taxon>Eukaryota</taxon>
        <taxon>Metazoa</taxon>
        <taxon>Ecdysozoa</taxon>
        <taxon>Nematoda</taxon>
        <taxon>Chromadorea</taxon>
        <taxon>Rhabditida</taxon>
        <taxon>Tylenchina</taxon>
        <taxon>Tylenchomorpha</taxon>
        <taxon>Sphaerularioidea</taxon>
        <taxon>Anguinidae</taxon>
        <taxon>Anguininae</taxon>
        <taxon>Ditylenchus</taxon>
    </lineage>
</organism>
<dbReference type="GO" id="GO:0012505">
    <property type="term" value="C:endomembrane system"/>
    <property type="evidence" value="ECO:0007669"/>
    <property type="project" value="TreeGrafter"/>
</dbReference>
<evidence type="ECO:0000313" key="3">
    <source>
        <dbReference type="EMBL" id="KAI1725382.1"/>
    </source>
</evidence>